<reference evidence="1" key="1">
    <citation type="submission" date="2023-03" db="EMBL/GenBank/DDBJ databases">
        <title>Chromosome-scale reference genome and RAD-based genetic map of yellow starthistle (Centaurea solstitialis) reveal putative structural variation and QTLs associated with invader traits.</title>
        <authorList>
            <person name="Reatini B."/>
            <person name="Cang F.A."/>
            <person name="Jiang Q."/>
            <person name="Mckibben M.T.W."/>
            <person name="Barker M.S."/>
            <person name="Rieseberg L.H."/>
            <person name="Dlugosch K.M."/>
        </authorList>
    </citation>
    <scope>NUCLEOTIDE SEQUENCE</scope>
    <source>
        <strain evidence="1">CAN-66</strain>
        <tissue evidence="1">Leaf</tissue>
    </source>
</reference>
<evidence type="ECO:0008006" key="3">
    <source>
        <dbReference type="Google" id="ProtNLM"/>
    </source>
</evidence>
<evidence type="ECO:0000313" key="1">
    <source>
        <dbReference type="EMBL" id="KAJ9535975.1"/>
    </source>
</evidence>
<dbReference type="Pfam" id="PF02992">
    <property type="entry name" value="Transposase_21"/>
    <property type="match status" value="4"/>
</dbReference>
<dbReference type="PANTHER" id="PTHR10775">
    <property type="entry name" value="OS08G0208400 PROTEIN"/>
    <property type="match status" value="1"/>
</dbReference>
<name>A0AA38SGW8_9ASTR</name>
<dbReference type="EMBL" id="JARYMX010000085">
    <property type="protein sequence ID" value="KAJ9535975.1"/>
    <property type="molecule type" value="Genomic_DNA"/>
</dbReference>
<accession>A0AA38SGW8</accession>
<gene>
    <name evidence="1" type="ORF">OSB04_un000867</name>
</gene>
<proteinExistence type="predicted"/>
<evidence type="ECO:0000313" key="2">
    <source>
        <dbReference type="Proteomes" id="UP001172457"/>
    </source>
</evidence>
<dbReference type="AlphaFoldDB" id="A0AA38SGW8"/>
<sequence>MLPEGNEMMGSTYEAKKTMKKMGSGYTKLHACINDCVLNRYEYKDFKVCPRCGKSRWKVYDKTGKLYESVPAKVLWYFPIIPRMKRLFQTKTIAKDLIWHETSRKKDGVLRHPGDSQAWREIDHRFPEIVNDPRNLRLGISADGVDINRRNRHQSVWPVLTVIYNLPSWLCMKGKFIMLSLLISGVETYDAHTQEMFTLHAVVLWTINDYPALGTLYGCTYSGYKGRVVCRQKTQCVRLPFLGKQSYVGHRRTGTYKQGNGTILPTACYTLTKEEKDKFCETLYELRVPQGYCSNFASLSTYGASDKFFNELLVLLKKMLPEGNEMMGSTYVAKKTMKAMGSGYTKIHACINDRVLYRNEYKDFKVCPRCGKSRWKVDDKMGKLYESVPAKVLCRRKDGVLRHPADSQAWMEIDHRFPEIANDPRSLRLGISADGTEETDITANEYKDFKVCPRCGKSRWKVYDKTGKLYVSVPAKVLWYFPIIPRMKRLFQTKTIAKDLIWHETSRKKDGVLRHPGDSQAWREIDHRFPEIANDPRNLRLGISADGVDINRRNRHQRVETYDAHTQEMFTLHAVVLWTINDYPALGIFASFDGKWWQDEENQNRVKCGNKETTYWKKYKIWQRRLMYWRYSSLQHCIDFMHVEKNVCESLIGTLLHMPGKTKDGLEARMDLVHFALKPELERTNKATEQYSPQHVTH</sequence>
<dbReference type="InterPro" id="IPR004242">
    <property type="entry name" value="Transposase_21"/>
</dbReference>
<keyword evidence="2" id="KW-1185">Reference proteome</keyword>
<dbReference type="PANTHER" id="PTHR10775:SF179">
    <property type="entry name" value="TRANSPOSON, EN_SPM-LIKE, TRANSPOSASE-ASSOCIATED DOMAIN PROTEIN"/>
    <property type="match status" value="1"/>
</dbReference>
<comment type="caution">
    <text evidence="1">The sequence shown here is derived from an EMBL/GenBank/DDBJ whole genome shotgun (WGS) entry which is preliminary data.</text>
</comment>
<protein>
    <recommendedName>
        <fullName evidence="3">Transposase</fullName>
    </recommendedName>
</protein>
<dbReference type="Proteomes" id="UP001172457">
    <property type="component" value="Unassembled WGS sequence"/>
</dbReference>
<organism evidence="1 2">
    <name type="scientific">Centaurea solstitialis</name>
    <name type="common">yellow star-thistle</name>
    <dbReference type="NCBI Taxonomy" id="347529"/>
    <lineage>
        <taxon>Eukaryota</taxon>
        <taxon>Viridiplantae</taxon>
        <taxon>Streptophyta</taxon>
        <taxon>Embryophyta</taxon>
        <taxon>Tracheophyta</taxon>
        <taxon>Spermatophyta</taxon>
        <taxon>Magnoliopsida</taxon>
        <taxon>eudicotyledons</taxon>
        <taxon>Gunneridae</taxon>
        <taxon>Pentapetalae</taxon>
        <taxon>asterids</taxon>
        <taxon>campanulids</taxon>
        <taxon>Asterales</taxon>
        <taxon>Asteraceae</taxon>
        <taxon>Carduoideae</taxon>
        <taxon>Cardueae</taxon>
        <taxon>Centaureinae</taxon>
        <taxon>Centaurea</taxon>
    </lineage>
</organism>